<keyword evidence="4" id="KW-1185">Reference proteome</keyword>
<dbReference type="InterPro" id="IPR003886">
    <property type="entry name" value="NIDO_dom"/>
</dbReference>
<evidence type="ECO:0000259" key="2">
    <source>
        <dbReference type="PROSITE" id="PS51220"/>
    </source>
</evidence>
<dbReference type="OrthoDB" id="9990982at2759"/>
<dbReference type="PANTHER" id="PTHR13802">
    <property type="entry name" value="MUCIN 4-RELATED"/>
    <property type="match status" value="1"/>
</dbReference>
<dbReference type="Proteomes" id="UP001152803">
    <property type="component" value="Unassembled WGS sequence"/>
</dbReference>
<sequence>MGLCHWTWNVVLRGLALPPGRKMAAPPVCRDLGETPLPLCLRRPCVPGFLRQVFLRASEVEERSRAALTLTLQVFVFRQSSLRFRSVNKVGYVRSRISCVVFSTMGSQGRLLWATLLGLAVSVRCVRRSELFPHGEGAGDGVLPHGNDQTQEVRLDKPVLFYDGTFDRVYVNTNGFVALGLPVPESEYLGNMPAGFGMIAALVGDLDTSDRLGQVYYRQDSTPATLRRAAGLVNRAFPEDKAVEPHHSLVVTWVGVAPMTLRMEEIGCGTPSSW</sequence>
<protein>
    <recommendedName>
        <fullName evidence="2">NIDO domain-containing protein</fullName>
    </recommendedName>
</protein>
<gene>
    <name evidence="3" type="ORF">COCON_G00226450</name>
</gene>
<name>A0A9Q1CXC8_CONCO</name>
<dbReference type="InterPro" id="IPR051495">
    <property type="entry name" value="Epithelial_Barrier/Signaling"/>
</dbReference>
<accession>A0A9Q1CXC8</accession>
<dbReference type="PANTHER" id="PTHR13802:SF52">
    <property type="entry name" value="MUCIN-4"/>
    <property type="match status" value="1"/>
</dbReference>
<evidence type="ECO:0000313" key="4">
    <source>
        <dbReference type="Proteomes" id="UP001152803"/>
    </source>
</evidence>
<feature type="domain" description="NIDO" evidence="2">
    <location>
        <begin position="201"/>
        <end position="274"/>
    </location>
</feature>
<dbReference type="EMBL" id="JAFJMO010000018">
    <property type="protein sequence ID" value="KAJ8250723.1"/>
    <property type="molecule type" value="Genomic_DNA"/>
</dbReference>
<evidence type="ECO:0000313" key="3">
    <source>
        <dbReference type="EMBL" id="KAJ8250723.1"/>
    </source>
</evidence>
<keyword evidence="1" id="KW-1015">Disulfide bond</keyword>
<proteinExistence type="predicted"/>
<organism evidence="3 4">
    <name type="scientific">Conger conger</name>
    <name type="common">Conger eel</name>
    <name type="synonym">Muraena conger</name>
    <dbReference type="NCBI Taxonomy" id="82655"/>
    <lineage>
        <taxon>Eukaryota</taxon>
        <taxon>Metazoa</taxon>
        <taxon>Chordata</taxon>
        <taxon>Craniata</taxon>
        <taxon>Vertebrata</taxon>
        <taxon>Euteleostomi</taxon>
        <taxon>Actinopterygii</taxon>
        <taxon>Neopterygii</taxon>
        <taxon>Teleostei</taxon>
        <taxon>Anguilliformes</taxon>
        <taxon>Congridae</taxon>
        <taxon>Conger</taxon>
    </lineage>
</organism>
<dbReference type="Pfam" id="PF06119">
    <property type="entry name" value="NIDO"/>
    <property type="match status" value="1"/>
</dbReference>
<dbReference type="GO" id="GO:0007160">
    <property type="term" value="P:cell-matrix adhesion"/>
    <property type="evidence" value="ECO:0007669"/>
    <property type="project" value="InterPro"/>
</dbReference>
<dbReference type="PROSITE" id="PS51220">
    <property type="entry name" value="NIDO"/>
    <property type="match status" value="1"/>
</dbReference>
<reference evidence="3" key="1">
    <citation type="journal article" date="2023" name="Science">
        <title>Genome structures resolve the early diversification of teleost fishes.</title>
        <authorList>
            <person name="Parey E."/>
            <person name="Louis A."/>
            <person name="Montfort J."/>
            <person name="Bouchez O."/>
            <person name="Roques C."/>
            <person name="Iampietro C."/>
            <person name="Lluch J."/>
            <person name="Castinel A."/>
            <person name="Donnadieu C."/>
            <person name="Desvignes T."/>
            <person name="Floi Bucao C."/>
            <person name="Jouanno E."/>
            <person name="Wen M."/>
            <person name="Mejri S."/>
            <person name="Dirks R."/>
            <person name="Jansen H."/>
            <person name="Henkel C."/>
            <person name="Chen W.J."/>
            <person name="Zahm M."/>
            <person name="Cabau C."/>
            <person name="Klopp C."/>
            <person name="Thompson A.W."/>
            <person name="Robinson-Rechavi M."/>
            <person name="Braasch I."/>
            <person name="Lecointre G."/>
            <person name="Bobe J."/>
            <person name="Postlethwait J.H."/>
            <person name="Berthelot C."/>
            <person name="Roest Crollius H."/>
            <person name="Guiguen Y."/>
        </authorList>
    </citation>
    <scope>NUCLEOTIDE SEQUENCE</scope>
    <source>
        <strain evidence="3">Concon-B</strain>
    </source>
</reference>
<dbReference type="AlphaFoldDB" id="A0A9Q1CXC8"/>
<evidence type="ECO:0000256" key="1">
    <source>
        <dbReference type="ARBA" id="ARBA00023157"/>
    </source>
</evidence>
<comment type="caution">
    <text evidence="3">The sequence shown here is derived from an EMBL/GenBank/DDBJ whole genome shotgun (WGS) entry which is preliminary data.</text>
</comment>